<evidence type="ECO:0000256" key="4">
    <source>
        <dbReference type="ARBA" id="ARBA00022692"/>
    </source>
</evidence>
<protein>
    <submittedName>
        <fullName evidence="14">Interleukin-17 receptor C-like</fullName>
    </submittedName>
</protein>
<evidence type="ECO:0000256" key="9">
    <source>
        <dbReference type="ARBA" id="ARBA00023180"/>
    </source>
</evidence>
<keyword evidence="5" id="KW-0732">Signal</keyword>
<evidence type="ECO:0000313" key="14">
    <source>
        <dbReference type="Ensembl" id="ENSHBUP00000020086.1"/>
    </source>
</evidence>
<dbReference type="Gene3D" id="3.40.50.11530">
    <property type="match status" value="1"/>
</dbReference>
<evidence type="ECO:0000256" key="10">
    <source>
        <dbReference type="ARBA" id="ARBA00023198"/>
    </source>
</evidence>
<dbReference type="PANTHER" id="PTHR15583">
    <property type="entry name" value="INTERLEUKIN-17 RECEPTOR"/>
    <property type="match status" value="1"/>
</dbReference>
<evidence type="ECO:0000313" key="15">
    <source>
        <dbReference type="Proteomes" id="UP000264840"/>
    </source>
</evidence>
<evidence type="ECO:0000256" key="11">
    <source>
        <dbReference type="SAM" id="Phobius"/>
    </source>
</evidence>
<evidence type="ECO:0000256" key="1">
    <source>
        <dbReference type="ARBA" id="ARBA00004162"/>
    </source>
</evidence>
<dbReference type="GO" id="GO:0030368">
    <property type="term" value="F:interleukin-17 receptor activity"/>
    <property type="evidence" value="ECO:0007669"/>
    <property type="project" value="InterPro"/>
</dbReference>
<evidence type="ECO:0000256" key="6">
    <source>
        <dbReference type="ARBA" id="ARBA00022989"/>
    </source>
</evidence>
<dbReference type="OMA" id="CVEVYYT"/>
<keyword evidence="15" id="KW-1185">Reference proteome</keyword>
<dbReference type="Ensembl" id="ENSHBUT00000035782.1">
    <property type="protein sequence ID" value="ENSHBUP00000020086.1"/>
    <property type="gene ID" value="ENSHBUG00000022337.1"/>
</dbReference>
<reference evidence="14" key="1">
    <citation type="submission" date="2025-08" db="UniProtKB">
        <authorList>
            <consortium name="Ensembl"/>
        </authorList>
    </citation>
    <scope>IDENTIFICATION</scope>
</reference>
<evidence type="ECO:0000256" key="5">
    <source>
        <dbReference type="ARBA" id="ARBA00022729"/>
    </source>
</evidence>
<evidence type="ECO:0000259" key="12">
    <source>
        <dbReference type="Pfam" id="PF08357"/>
    </source>
</evidence>
<dbReference type="STRING" id="8153.ENSHBUP00000020086"/>
<feature type="transmembrane region" description="Helical" evidence="11">
    <location>
        <begin position="477"/>
        <end position="497"/>
    </location>
</feature>
<keyword evidence="10" id="KW-0395">Inflammatory response</keyword>
<proteinExistence type="predicted"/>
<dbReference type="GO" id="GO:0005886">
    <property type="term" value="C:plasma membrane"/>
    <property type="evidence" value="ECO:0007669"/>
    <property type="project" value="UniProtKB-SubCell"/>
</dbReference>
<dbReference type="InterPro" id="IPR027841">
    <property type="entry name" value="IL-17_rcpt_C/E_N"/>
</dbReference>
<feature type="domain" description="SEFIR" evidence="12">
    <location>
        <begin position="515"/>
        <end position="737"/>
    </location>
</feature>
<dbReference type="Proteomes" id="UP000264840">
    <property type="component" value="Unplaced"/>
</dbReference>
<evidence type="ECO:0000259" key="13">
    <source>
        <dbReference type="Pfam" id="PF15037"/>
    </source>
</evidence>
<evidence type="ECO:0000256" key="8">
    <source>
        <dbReference type="ARBA" id="ARBA00023170"/>
    </source>
</evidence>
<evidence type="ECO:0000256" key="2">
    <source>
        <dbReference type="ARBA" id="ARBA00004479"/>
    </source>
</evidence>
<dbReference type="Pfam" id="PF08357">
    <property type="entry name" value="SEFIR"/>
    <property type="match status" value="1"/>
</dbReference>
<dbReference type="InterPro" id="IPR013568">
    <property type="entry name" value="SEFIR_dom"/>
</dbReference>
<keyword evidence="8" id="KW-0675">Receptor</keyword>
<keyword evidence="7 11" id="KW-0472">Membrane</keyword>
<dbReference type="GeneTree" id="ENSGT00940000161421"/>
<keyword evidence="4 11" id="KW-0812">Transmembrane</keyword>
<name>A0A3Q2W5G7_HAPBU</name>
<dbReference type="InterPro" id="IPR039465">
    <property type="entry name" value="IL-17_rcpt-like"/>
</dbReference>
<evidence type="ECO:0000256" key="7">
    <source>
        <dbReference type="ARBA" id="ARBA00023136"/>
    </source>
</evidence>
<dbReference type="GO" id="GO:0006954">
    <property type="term" value="P:inflammatory response"/>
    <property type="evidence" value="ECO:0007669"/>
    <property type="project" value="UniProtKB-KW"/>
</dbReference>
<dbReference type="GeneID" id="102295926"/>
<keyword evidence="6 11" id="KW-1133">Transmembrane helix</keyword>
<keyword evidence="9" id="KW-0325">Glycoprotein</keyword>
<dbReference type="Pfam" id="PF15037">
    <property type="entry name" value="IL17_R_N"/>
    <property type="match status" value="1"/>
</dbReference>
<sequence length="790" mass="89931">MTRRTGPLLREYFNFNMFYIRKIHFPAAFTILCFLVSPVMLKDTTTCRIGNPKDHVDERCPVEMISSTITGKAYSECVSVYVWLKAEDFNKSPKLKILSPIKKTLKPTLKILPLKIQRENKTRKGEKFSCCNCNIPQIPERNTSRPMWVLEYDCVKANTGNIVSVLYSTKSLSCNVTYRVEESPDFDLSVDSSSKSITVAMKRKSINVTTKNESFTVTMNTEEVYVRHCYENEWKCEGKTKGHPLKIDTSQSAVLNISYLLPCVCIEAYYTHTDATRRKKCPIKETGVMDARDAFSSCKITFYTDGFTLCTLCPASPLNISASLCWMQHKHLCTPVLNSTLEKKDRLQKYDTTAVDKHPQMCVQLSVQGIRNISCPFTADTPSWEVSIGPGRQMIMVHVNSFSPATFSSQLCVLTERECTAVGKAHSVTMEGNRSEKIINLPLHFYSKNPCVQVWQSDPVRRGRRIFCPDYTHNRRGLYAVAVLIFVFVVVSFGIFIHRATKRGAAGWLYIQKPLLLVCSSGQSDHISAVCALASILQEELGATVRTPLWAQNSQSQDESGPGVADLGPLPWLYGQWDAVCKEQGKVLVIWSPEAKKTYQKWTIERANTDQSERKEVDCRNAHTKHEKTKAELEEDVKQNGRKLGKFKKEKAVGKKDGAKLCDDKDSYRQKEASALIEPMFTAVLARLKRVLQEHKNQEVVLIYFQGLGHSKDIPKAFREVRQYCLPQDFRGLIGELGEMTRSVEFRWHCWPRVLSKGLAIWLAQKLSQRLQTLVPQTQRNKVQSRKYPR</sequence>
<keyword evidence="3" id="KW-1003">Cell membrane</keyword>
<reference evidence="14" key="2">
    <citation type="submission" date="2025-09" db="UniProtKB">
        <authorList>
            <consortium name="Ensembl"/>
        </authorList>
    </citation>
    <scope>IDENTIFICATION</scope>
</reference>
<accession>A0A3Q2W5G7</accession>
<feature type="domain" description="Interleukin-17 receptor C/E N-terminal" evidence="13">
    <location>
        <begin position="149"/>
        <end position="458"/>
    </location>
</feature>
<comment type="subcellular location">
    <subcellularLocation>
        <location evidence="1">Cell membrane</location>
        <topology evidence="1">Single-pass membrane protein</topology>
    </subcellularLocation>
    <subcellularLocation>
        <location evidence="2">Membrane</location>
        <topology evidence="2">Single-pass type I membrane protein</topology>
    </subcellularLocation>
</comment>
<organism evidence="14 15">
    <name type="scientific">Haplochromis burtoni</name>
    <name type="common">Burton's mouthbrooder</name>
    <name type="synonym">Chromis burtoni</name>
    <dbReference type="NCBI Taxonomy" id="8153"/>
    <lineage>
        <taxon>Eukaryota</taxon>
        <taxon>Metazoa</taxon>
        <taxon>Chordata</taxon>
        <taxon>Craniata</taxon>
        <taxon>Vertebrata</taxon>
        <taxon>Euteleostomi</taxon>
        <taxon>Actinopterygii</taxon>
        <taxon>Neopterygii</taxon>
        <taxon>Teleostei</taxon>
        <taxon>Neoteleostei</taxon>
        <taxon>Acanthomorphata</taxon>
        <taxon>Ovalentaria</taxon>
        <taxon>Cichlomorphae</taxon>
        <taxon>Cichliformes</taxon>
        <taxon>Cichlidae</taxon>
        <taxon>African cichlids</taxon>
        <taxon>Pseudocrenilabrinae</taxon>
        <taxon>Haplochromini</taxon>
        <taxon>Haplochromis</taxon>
    </lineage>
</organism>
<dbReference type="AlphaFoldDB" id="A0A3Q2W5G7"/>
<dbReference type="PANTHER" id="PTHR15583:SF21">
    <property type="entry name" value="INTERLEUKIN-17 RECEPTOR E-LIKE"/>
    <property type="match status" value="1"/>
</dbReference>
<evidence type="ECO:0000256" key="3">
    <source>
        <dbReference type="ARBA" id="ARBA00022475"/>
    </source>
</evidence>